<dbReference type="Pfam" id="PF00395">
    <property type="entry name" value="SLH"/>
    <property type="match status" value="1"/>
</dbReference>
<protein>
    <recommendedName>
        <fullName evidence="1">SLH domain-containing protein</fullName>
    </recommendedName>
</protein>
<dbReference type="PROSITE" id="PS51272">
    <property type="entry name" value="SLH"/>
    <property type="match status" value="1"/>
</dbReference>
<dbReference type="EMBL" id="NMUQ01000001">
    <property type="protein sequence ID" value="OXM17573.1"/>
    <property type="molecule type" value="Genomic_DNA"/>
</dbReference>
<keyword evidence="3" id="KW-1185">Reference proteome</keyword>
<proteinExistence type="predicted"/>
<name>A0A229P5N0_9BACL</name>
<organism evidence="2 3">
    <name type="scientific">Paenibacillus herberti</name>
    <dbReference type="NCBI Taxonomy" id="1619309"/>
    <lineage>
        <taxon>Bacteria</taxon>
        <taxon>Bacillati</taxon>
        <taxon>Bacillota</taxon>
        <taxon>Bacilli</taxon>
        <taxon>Bacillales</taxon>
        <taxon>Paenibacillaceae</taxon>
        <taxon>Paenibacillus</taxon>
    </lineage>
</organism>
<gene>
    <name evidence="2" type="ORF">CGZ75_10110</name>
</gene>
<evidence type="ECO:0000313" key="3">
    <source>
        <dbReference type="Proteomes" id="UP000215145"/>
    </source>
</evidence>
<dbReference type="Proteomes" id="UP000215145">
    <property type="component" value="Unassembled WGS sequence"/>
</dbReference>
<evidence type="ECO:0000313" key="2">
    <source>
        <dbReference type="EMBL" id="OXM17573.1"/>
    </source>
</evidence>
<accession>A0A229P5N0</accession>
<reference evidence="2 3" key="1">
    <citation type="submission" date="2017-07" db="EMBL/GenBank/DDBJ databases">
        <title>Paenibacillus herberti R33 genome sequencing and assembly.</title>
        <authorList>
            <person name="Su W."/>
        </authorList>
    </citation>
    <scope>NUCLEOTIDE SEQUENCE [LARGE SCALE GENOMIC DNA]</scope>
    <source>
        <strain evidence="2 3">R33</strain>
    </source>
</reference>
<evidence type="ECO:0000259" key="1">
    <source>
        <dbReference type="PROSITE" id="PS51272"/>
    </source>
</evidence>
<dbReference type="OrthoDB" id="2629082at2"/>
<feature type="domain" description="SLH" evidence="1">
    <location>
        <begin position="24"/>
        <end position="82"/>
    </location>
</feature>
<dbReference type="InterPro" id="IPR001119">
    <property type="entry name" value="SLH_dom"/>
</dbReference>
<sequence length="82" mass="9120">MTRVEMIVMVTRALGIQVEPDADLTMFTDAKEIPEWAKPYVAAAYKSGIVQGKENGQFAPDAIATRAEAVTMIMRMLELMKK</sequence>
<comment type="caution">
    <text evidence="2">The sequence shown here is derived from an EMBL/GenBank/DDBJ whole genome shotgun (WGS) entry which is preliminary data.</text>
</comment>
<dbReference type="AlphaFoldDB" id="A0A229P5N0"/>